<dbReference type="Proteomes" id="UP001292094">
    <property type="component" value="Unassembled WGS sequence"/>
</dbReference>
<dbReference type="EMBL" id="JAWZYT010000088">
    <property type="protein sequence ID" value="KAK4328315.1"/>
    <property type="molecule type" value="Genomic_DNA"/>
</dbReference>
<comment type="caution">
    <text evidence="2">The sequence shown here is derived from an EMBL/GenBank/DDBJ whole genome shotgun (WGS) entry which is preliminary data.</text>
</comment>
<reference evidence="2" key="1">
    <citation type="submission" date="2023-11" db="EMBL/GenBank/DDBJ databases">
        <title>Genome assemblies of two species of porcelain crab, Petrolisthes cinctipes and Petrolisthes manimaculis (Anomura: Porcellanidae).</title>
        <authorList>
            <person name="Angst P."/>
        </authorList>
    </citation>
    <scope>NUCLEOTIDE SEQUENCE</scope>
    <source>
        <strain evidence="2">PB745_02</strain>
        <tissue evidence="2">Gill</tissue>
    </source>
</reference>
<evidence type="ECO:0000256" key="1">
    <source>
        <dbReference type="SAM" id="MobiDB-lite"/>
    </source>
</evidence>
<evidence type="ECO:0000313" key="3">
    <source>
        <dbReference type="Proteomes" id="UP001292094"/>
    </source>
</evidence>
<gene>
    <name evidence="2" type="ORF">Pmani_001259</name>
</gene>
<sequence>MKLFSGIVEESNIQEFRPLLGWLTLVLQLTGTTPYLVQDGHVKLKKPKQLQEVVDIARGGLLAEIEQKRAHPETEEKKGKLKQLKSVLEM</sequence>
<dbReference type="AlphaFoldDB" id="A0AAE1QKV4"/>
<feature type="region of interest" description="Disordered" evidence="1">
    <location>
        <begin position="69"/>
        <end position="90"/>
    </location>
</feature>
<protein>
    <submittedName>
        <fullName evidence="2">Uncharacterized protein</fullName>
    </submittedName>
</protein>
<proteinExistence type="predicted"/>
<keyword evidence="3" id="KW-1185">Reference proteome</keyword>
<feature type="compositionally biased region" description="Basic and acidic residues" evidence="1">
    <location>
        <begin position="69"/>
        <end position="78"/>
    </location>
</feature>
<name>A0AAE1QKV4_9EUCA</name>
<evidence type="ECO:0000313" key="2">
    <source>
        <dbReference type="EMBL" id="KAK4328315.1"/>
    </source>
</evidence>
<accession>A0AAE1QKV4</accession>
<organism evidence="2 3">
    <name type="scientific">Petrolisthes manimaculis</name>
    <dbReference type="NCBI Taxonomy" id="1843537"/>
    <lineage>
        <taxon>Eukaryota</taxon>
        <taxon>Metazoa</taxon>
        <taxon>Ecdysozoa</taxon>
        <taxon>Arthropoda</taxon>
        <taxon>Crustacea</taxon>
        <taxon>Multicrustacea</taxon>
        <taxon>Malacostraca</taxon>
        <taxon>Eumalacostraca</taxon>
        <taxon>Eucarida</taxon>
        <taxon>Decapoda</taxon>
        <taxon>Pleocyemata</taxon>
        <taxon>Anomura</taxon>
        <taxon>Galatheoidea</taxon>
        <taxon>Porcellanidae</taxon>
        <taxon>Petrolisthes</taxon>
    </lineage>
</organism>